<sequence>MDERIKPQNSIILVEVLEVGKKKKSIRNKRNEAKLMNMDRNPWGEQFSRPCKMAFAGDQQASPIYNSASLGFCNVGLHSTVRVRTGGGVWFLQCDTSLVLPNFWC</sequence>
<dbReference type="InParanoid" id="B9SLX0"/>
<keyword evidence="2" id="KW-1185">Reference proteome</keyword>
<evidence type="ECO:0000313" key="1">
    <source>
        <dbReference type="EMBL" id="EEF35361.1"/>
    </source>
</evidence>
<dbReference type="AlphaFoldDB" id="B9SLX0"/>
<proteinExistence type="predicted"/>
<reference evidence="2" key="1">
    <citation type="journal article" date="2010" name="Nat. Biotechnol.">
        <title>Draft genome sequence of the oilseed species Ricinus communis.</title>
        <authorList>
            <person name="Chan A.P."/>
            <person name="Crabtree J."/>
            <person name="Zhao Q."/>
            <person name="Lorenzi H."/>
            <person name="Orvis J."/>
            <person name="Puiu D."/>
            <person name="Melake-Berhan A."/>
            <person name="Jones K.M."/>
            <person name="Redman J."/>
            <person name="Chen G."/>
            <person name="Cahoon E.B."/>
            <person name="Gedil M."/>
            <person name="Stanke M."/>
            <person name="Haas B.J."/>
            <person name="Wortman J.R."/>
            <person name="Fraser-Liggett C.M."/>
            <person name="Ravel J."/>
            <person name="Rabinowicz P.D."/>
        </authorList>
    </citation>
    <scope>NUCLEOTIDE SEQUENCE [LARGE SCALE GENOMIC DNA]</scope>
    <source>
        <strain evidence="2">cv. Hale</strain>
    </source>
</reference>
<organism evidence="1 2">
    <name type="scientific">Ricinus communis</name>
    <name type="common">Castor bean</name>
    <dbReference type="NCBI Taxonomy" id="3988"/>
    <lineage>
        <taxon>Eukaryota</taxon>
        <taxon>Viridiplantae</taxon>
        <taxon>Streptophyta</taxon>
        <taxon>Embryophyta</taxon>
        <taxon>Tracheophyta</taxon>
        <taxon>Spermatophyta</taxon>
        <taxon>Magnoliopsida</taxon>
        <taxon>eudicotyledons</taxon>
        <taxon>Gunneridae</taxon>
        <taxon>Pentapetalae</taxon>
        <taxon>rosids</taxon>
        <taxon>fabids</taxon>
        <taxon>Malpighiales</taxon>
        <taxon>Euphorbiaceae</taxon>
        <taxon>Acalyphoideae</taxon>
        <taxon>Acalypheae</taxon>
        <taxon>Ricinus</taxon>
    </lineage>
</organism>
<evidence type="ECO:0000313" key="2">
    <source>
        <dbReference type="Proteomes" id="UP000008311"/>
    </source>
</evidence>
<dbReference type="EMBL" id="EQ974023">
    <property type="protein sequence ID" value="EEF35361.1"/>
    <property type="molecule type" value="Genomic_DNA"/>
</dbReference>
<dbReference type="Proteomes" id="UP000008311">
    <property type="component" value="Unassembled WGS sequence"/>
</dbReference>
<protein>
    <submittedName>
        <fullName evidence="1">Uncharacterized protein</fullName>
    </submittedName>
</protein>
<accession>B9SLX0</accession>
<name>B9SLX0_RICCO</name>
<gene>
    <name evidence="1" type="ORF">RCOM_1308970</name>
</gene>